<dbReference type="STRING" id="1209931.A0A135V3I7"/>
<feature type="compositionally biased region" description="Polar residues" evidence="2">
    <location>
        <begin position="158"/>
        <end position="202"/>
    </location>
</feature>
<sequence>KSPPCLLLRERHTLDGTRTRTTVSAHPLRPALPPLPNDDPDDCCSLFVPIAFAAIGRRHCLDWLHEVVRLAILSRQTLSPTKKRTRSGPRIDDRRRFGGRNAGAVMDPNFLKNIDFFAVPNNQTTNSAEQSAESSATGAARNVPDNSLWESLGGDPANSESTSNGPSGSLPSFAQASPASTNFGLSSMPAQMQFNHGGQQRNPGLPSRAAPNQDPRRRDGHARKRTKVDSEAAALESVDYWIQFDDDEEQKLGGSFEIDFSRRSNPTPNYRPRPAANRLNPMSTTPGLGAGLYTNPVFKPEDFMDDAALDNALSDDEDFLESMNLGDQLGKIDSQPPQEVPPREGLYSTPLSWEKPAPGLRMNPLFGMGGMGAMGAPMLDPEQRRLLAIALNTGRSSTSIGSGMGFGVGADLGPEFASLENFDASMASGSMNDMANDPEQAALHKGKQKEKAPVKEEPGTQRPQVSRTTTNATGISEKSKDKLKAGDRTAHNDIERKYRTNLKDRISELRDAVPSLRSIPEEGGGEDAEVDSQSQRGPKVSKGTVLTKATEYIHYLERRNKAIMREHQELARRLQAFEQLLSAQARQPFPMPNYSRTLFDPRGFC</sequence>
<dbReference type="PANTHER" id="PTHR47336:SF2">
    <property type="entry name" value="TRANSCRIPTION FACTOR HMS1-RELATED"/>
    <property type="match status" value="1"/>
</dbReference>
<dbReference type="InterPro" id="IPR036638">
    <property type="entry name" value="HLH_DNA-bd_sf"/>
</dbReference>
<feature type="compositionally biased region" description="Polar residues" evidence="2">
    <location>
        <begin position="124"/>
        <end position="137"/>
    </location>
</feature>
<feature type="region of interest" description="Disordered" evidence="2">
    <location>
        <begin position="79"/>
        <end position="104"/>
    </location>
</feature>
<dbReference type="InterPro" id="IPR011598">
    <property type="entry name" value="bHLH_dom"/>
</dbReference>
<evidence type="ECO:0000256" key="1">
    <source>
        <dbReference type="SAM" id="Coils"/>
    </source>
</evidence>
<keyword evidence="5" id="KW-1185">Reference proteome</keyword>
<dbReference type="OrthoDB" id="2133190at2759"/>
<feature type="region of interest" description="Disordered" evidence="2">
    <location>
        <begin position="513"/>
        <end position="543"/>
    </location>
</feature>
<feature type="non-terminal residue" evidence="4">
    <location>
        <position position="1"/>
    </location>
</feature>
<feature type="compositionally biased region" description="Basic and acidic residues" evidence="2">
    <location>
        <begin position="449"/>
        <end position="459"/>
    </location>
</feature>
<evidence type="ECO:0000259" key="3">
    <source>
        <dbReference type="PROSITE" id="PS50888"/>
    </source>
</evidence>
<dbReference type="GO" id="GO:0046983">
    <property type="term" value="F:protein dimerization activity"/>
    <property type="evidence" value="ECO:0007669"/>
    <property type="project" value="InterPro"/>
</dbReference>
<evidence type="ECO:0000256" key="2">
    <source>
        <dbReference type="SAM" id="MobiDB-lite"/>
    </source>
</evidence>
<feature type="region of interest" description="Disordered" evidence="2">
    <location>
        <begin position="428"/>
        <end position="496"/>
    </location>
</feature>
<accession>A0A135V3I7</accession>
<gene>
    <name evidence="4" type="ORF">CSAL01_08909</name>
</gene>
<feature type="region of interest" description="Disordered" evidence="2">
    <location>
        <begin position="258"/>
        <end position="281"/>
    </location>
</feature>
<feature type="region of interest" description="Disordered" evidence="2">
    <location>
        <begin position="124"/>
        <end position="230"/>
    </location>
</feature>
<dbReference type="EMBL" id="JFFI01000521">
    <property type="protein sequence ID" value="KXH67249.1"/>
    <property type="molecule type" value="Genomic_DNA"/>
</dbReference>
<dbReference type="AlphaFoldDB" id="A0A135V3I7"/>
<protein>
    <submittedName>
        <fullName evidence="4">Helix-loop-helix DNA-binding domain-containing protein</fullName>
    </submittedName>
</protein>
<evidence type="ECO:0000313" key="4">
    <source>
        <dbReference type="EMBL" id="KXH67249.1"/>
    </source>
</evidence>
<keyword evidence="4" id="KW-0238">DNA-binding</keyword>
<comment type="caution">
    <text evidence="4">The sequence shown here is derived from an EMBL/GenBank/DDBJ whole genome shotgun (WGS) entry which is preliminary data.</text>
</comment>
<dbReference type="Proteomes" id="UP000070121">
    <property type="component" value="Unassembled WGS sequence"/>
</dbReference>
<dbReference type="Gene3D" id="4.10.280.10">
    <property type="entry name" value="Helix-loop-helix DNA-binding domain"/>
    <property type="match status" value="1"/>
</dbReference>
<name>A0A135V3I7_9PEZI</name>
<organism evidence="4 5">
    <name type="scientific">Colletotrichum salicis</name>
    <dbReference type="NCBI Taxonomy" id="1209931"/>
    <lineage>
        <taxon>Eukaryota</taxon>
        <taxon>Fungi</taxon>
        <taxon>Dikarya</taxon>
        <taxon>Ascomycota</taxon>
        <taxon>Pezizomycotina</taxon>
        <taxon>Sordariomycetes</taxon>
        <taxon>Hypocreomycetidae</taxon>
        <taxon>Glomerellales</taxon>
        <taxon>Glomerellaceae</taxon>
        <taxon>Colletotrichum</taxon>
        <taxon>Colletotrichum acutatum species complex</taxon>
    </lineage>
</organism>
<evidence type="ECO:0000313" key="5">
    <source>
        <dbReference type="Proteomes" id="UP000070121"/>
    </source>
</evidence>
<proteinExistence type="predicted"/>
<feature type="region of interest" description="Disordered" evidence="2">
    <location>
        <begin position="331"/>
        <end position="352"/>
    </location>
</feature>
<dbReference type="Pfam" id="PF00010">
    <property type="entry name" value="HLH"/>
    <property type="match status" value="1"/>
</dbReference>
<reference evidence="4 5" key="1">
    <citation type="submission" date="2014-02" db="EMBL/GenBank/DDBJ databases">
        <title>The genome sequence of Colletotrichum salicis CBS 607.94.</title>
        <authorList>
            <person name="Baroncelli R."/>
            <person name="Thon M.R."/>
        </authorList>
    </citation>
    <scope>NUCLEOTIDE SEQUENCE [LARGE SCALE GENOMIC DNA]</scope>
    <source>
        <strain evidence="4 5">CBS 607.94</strain>
    </source>
</reference>
<dbReference type="PROSITE" id="PS50888">
    <property type="entry name" value="BHLH"/>
    <property type="match status" value="1"/>
</dbReference>
<dbReference type="SUPFAM" id="SSF47459">
    <property type="entry name" value="HLH, helix-loop-helix DNA-binding domain"/>
    <property type="match status" value="1"/>
</dbReference>
<dbReference type="InterPro" id="IPR052099">
    <property type="entry name" value="Regulatory_TF_Diverse"/>
</dbReference>
<feature type="coiled-coil region" evidence="1">
    <location>
        <begin position="553"/>
        <end position="587"/>
    </location>
</feature>
<feature type="compositionally biased region" description="Polar residues" evidence="2">
    <location>
        <begin position="461"/>
        <end position="476"/>
    </location>
</feature>
<feature type="domain" description="BHLH" evidence="3">
    <location>
        <begin position="486"/>
        <end position="556"/>
    </location>
</feature>
<dbReference type="GO" id="GO:0003677">
    <property type="term" value="F:DNA binding"/>
    <property type="evidence" value="ECO:0007669"/>
    <property type="project" value="UniProtKB-KW"/>
</dbReference>
<keyword evidence="1" id="KW-0175">Coiled coil</keyword>
<dbReference type="SMART" id="SM00353">
    <property type="entry name" value="HLH"/>
    <property type="match status" value="1"/>
</dbReference>
<dbReference type="PANTHER" id="PTHR47336">
    <property type="entry name" value="TRANSCRIPTION FACTOR HMS1-RELATED"/>
    <property type="match status" value="1"/>
</dbReference>
<feature type="compositionally biased region" description="Basic and acidic residues" evidence="2">
    <location>
        <begin position="477"/>
        <end position="496"/>
    </location>
</feature>